<organism evidence="1 2">
    <name type="scientific">Lepeophtheirus salmonis</name>
    <name type="common">Salmon louse</name>
    <name type="synonym">Caligus salmonis</name>
    <dbReference type="NCBI Taxonomy" id="72036"/>
    <lineage>
        <taxon>Eukaryota</taxon>
        <taxon>Metazoa</taxon>
        <taxon>Ecdysozoa</taxon>
        <taxon>Arthropoda</taxon>
        <taxon>Crustacea</taxon>
        <taxon>Multicrustacea</taxon>
        <taxon>Hexanauplia</taxon>
        <taxon>Copepoda</taxon>
        <taxon>Siphonostomatoida</taxon>
        <taxon>Caligidae</taxon>
        <taxon>Lepeophtheirus</taxon>
    </lineage>
</organism>
<dbReference type="PANTHER" id="PTHR31859:SF9">
    <property type="entry name" value="TETRATRICOPEPTIDE REPEAT PROTEIN 39B"/>
    <property type="match status" value="1"/>
</dbReference>
<dbReference type="AlphaFoldDB" id="A0A7R8CJD4"/>
<dbReference type="OrthoDB" id="43460at2759"/>
<sequence>MMRNLRTLWMISLYHLLLRFSPNPKSLSHVLSSVGNPSLNVPSLKKLNNNNNGENTLGVPFEESLLDAQNAIDLFLNNQFDSARDIVKPYADRSIYHALGYGTFMFLKAVMTF</sequence>
<accession>A0A7R8CJD4</accession>
<protein>
    <submittedName>
        <fullName evidence="1">(salmon louse) hypothetical protein</fullName>
    </submittedName>
</protein>
<dbReference type="Proteomes" id="UP000675881">
    <property type="component" value="Chromosome 14"/>
</dbReference>
<dbReference type="PANTHER" id="PTHR31859">
    <property type="entry name" value="TETRATRICOPEPTIDE REPEAT PROTEIN 39 FAMILY MEMBER"/>
    <property type="match status" value="1"/>
</dbReference>
<proteinExistence type="predicted"/>
<name>A0A7R8CJD4_LEPSM</name>
<reference evidence="1" key="1">
    <citation type="submission" date="2021-02" db="EMBL/GenBank/DDBJ databases">
        <authorList>
            <person name="Bekaert M."/>
        </authorList>
    </citation>
    <scope>NUCLEOTIDE SEQUENCE</scope>
    <source>
        <strain evidence="1">IoA-00</strain>
    </source>
</reference>
<dbReference type="EMBL" id="HG994593">
    <property type="protein sequence ID" value="CAF2837764.1"/>
    <property type="molecule type" value="Genomic_DNA"/>
</dbReference>
<gene>
    <name evidence="1" type="ORF">LSAA_5636</name>
</gene>
<evidence type="ECO:0000313" key="2">
    <source>
        <dbReference type="Proteomes" id="UP000675881"/>
    </source>
</evidence>
<evidence type="ECO:0000313" key="1">
    <source>
        <dbReference type="EMBL" id="CAF2837764.1"/>
    </source>
</evidence>
<dbReference type="Pfam" id="PF10300">
    <property type="entry name" value="Iml2-TPR_39"/>
    <property type="match status" value="1"/>
</dbReference>
<dbReference type="InterPro" id="IPR019412">
    <property type="entry name" value="IML2/TPR_39"/>
</dbReference>
<keyword evidence="2" id="KW-1185">Reference proteome</keyword>